<proteinExistence type="predicted"/>
<organism evidence="1 2">
    <name type="scientific">Suilimivivens aceti</name>
    <dbReference type="NCBI Taxonomy" id="2981774"/>
    <lineage>
        <taxon>Bacteria</taxon>
        <taxon>Bacillati</taxon>
        <taxon>Bacillota</taxon>
        <taxon>Clostridia</taxon>
        <taxon>Lachnospirales</taxon>
        <taxon>Lachnospiraceae</taxon>
        <taxon>Suilimivivens</taxon>
    </lineage>
</organism>
<dbReference type="Gene3D" id="2.40.128.20">
    <property type="match status" value="1"/>
</dbReference>
<evidence type="ECO:0000313" key="1">
    <source>
        <dbReference type="EMBL" id="MCU6742972.1"/>
    </source>
</evidence>
<dbReference type="EMBL" id="JAOQKJ010000001">
    <property type="protein sequence ID" value="MCU6742972.1"/>
    <property type="molecule type" value="Genomic_DNA"/>
</dbReference>
<dbReference type="RefSeq" id="WP_118798330.1">
    <property type="nucleotide sequence ID" value="NZ_JAOQKJ010000001.1"/>
</dbReference>
<protein>
    <submittedName>
        <fullName evidence="1">DUF1934 domain-containing protein</fullName>
    </submittedName>
</protein>
<reference evidence="1 2" key="1">
    <citation type="journal article" date="2021" name="ISME Commun">
        <title>Automated analysis of genomic sequences facilitates high-throughput and comprehensive description of bacteria.</title>
        <authorList>
            <person name="Hitch T.C.A."/>
        </authorList>
    </citation>
    <scope>NUCLEOTIDE SEQUENCE [LARGE SCALE GENOMIC DNA]</scope>
    <source>
        <strain evidence="1 2">Sanger_18</strain>
    </source>
</reference>
<dbReference type="InterPro" id="IPR015231">
    <property type="entry name" value="DUF1934"/>
</dbReference>
<dbReference type="Proteomes" id="UP001652432">
    <property type="component" value="Unassembled WGS sequence"/>
</dbReference>
<evidence type="ECO:0000313" key="2">
    <source>
        <dbReference type="Proteomes" id="UP001652432"/>
    </source>
</evidence>
<dbReference type="Pfam" id="PF09148">
    <property type="entry name" value="DUF1934"/>
    <property type="match status" value="1"/>
</dbReference>
<comment type="caution">
    <text evidence="1">The sequence shown here is derived from an EMBL/GenBank/DDBJ whole genome shotgun (WGS) entry which is preliminary data.</text>
</comment>
<accession>A0ABT2SYA4</accession>
<name>A0ABT2SYA4_9FIRM</name>
<gene>
    <name evidence="1" type="ORF">OCV77_00390</name>
</gene>
<sequence length="147" mass="17001">MKKEVLLALKGLQFAAAEEDARALETITPAEYYKRNDSHYIIYDEVMEDFSETVKNTIKIKGSQVEVTKKGFINVHMIFEQNKRNMTRYGTPYGDILIGIDTGDIRIIEDEDSIHVDVDYSLEANYEHMADCKLEMNISPREEMLEL</sequence>
<dbReference type="SUPFAM" id="SSF50814">
    <property type="entry name" value="Lipocalins"/>
    <property type="match status" value="1"/>
</dbReference>
<dbReference type="InterPro" id="IPR012674">
    <property type="entry name" value="Calycin"/>
</dbReference>
<keyword evidence="2" id="KW-1185">Reference proteome</keyword>